<dbReference type="HOGENOM" id="CLU_1596126_0_0_1"/>
<reference evidence="2" key="1">
    <citation type="journal article" date="2012" name="Nature">
        <title>The oyster genome reveals stress adaptation and complexity of shell formation.</title>
        <authorList>
            <person name="Zhang G."/>
            <person name="Fang X."/>
            <person name="Guo X."/>
            <person name="Li L."/>
            <person name="Luo R."/>
            <person name="Xu F."/>
            <person name="Yang P."/>
            <person name="Zhang L."/>
            <person name="Wang X."/>
            <person name="Qi H."/>
            <person name="Xiong Z."/>
            <person name="Que H."/>
            <person name="Xie Y."/>
            <person name="Holland P.W."/>
            <person name="Paps J."/>
            <person name="Zhu Y."/>
            <person name="Wu F."/>
            <person name="Chen Y."/>
            <person name="Wang J."/>
            <person name="Peng C."/>
            <person name="Meng J."/>
            <person name="Yang L."/>
            <person name="Liu J."/>
            <person name="Wen B."/>
            <person name="Zhang N."/>
            <person name="Huang Z."/>
            <person name="Zhu Q."/>
            <person name="Feng Y."/>
            <person name="Mount A."/>
            <person name="Hedgecock D."/>
            <person name="Xu Z."/>
            <person name="Liu Y."/>
            <person name="Domazet-Loso T."/>
            <person name="Du Y."/>
            <person name="Sun X."/>
            <person name="Zhang S."/>
            <person name="Liu B."/>
            <person name="Cheng P."/>
            <person name="Jiang X."/>
            <person name="Li J."/>
            <person name="Fan D."/>
            <person name="Wang W."/>
            <person name="Fu W."/>
            <person name="Wang T."/>
            <person name="Wang B."/>
            <person name="Zhang J."/>
            <person name="Peng Z."/>
            <person name="Li Y."/>
            <person name="Li N."/>
            <person name="Wang J."/>
            <person name="Chen M."/>
            <person name="He Y."/>
            <person name="Tan F."/>
            <person name="Song X."/>
            <person name="Zheng Q."/>
            <person name="Huang R."/>
            <person name="Yang H."/>
            <person name="Du X."/>
            <person name="Chen L."/>
            <person name="Yang M."/>
            <person name="Gaffney P.M."/>
            <person name="Wang S."/>
            <person name="Luo L."/>
            <person name="She Z."/>
            <person name="Ming Y."/>
            <person name="Huang W."/>
            <person name="Zhang S."/>
            <person name="Huang B."/>
            <person name="Zhang Y."/>
            <person name="Qu T."/>
            <person name="Ni P."/>
            <person name="Miao G."/>
            <person name="Wang J."/>
            <person name="Wang Q."/>
            <person name="Steinberg C.E."/>
            <person name="Wang H."/>
            <person name="Li N."/>
            <person name="Qian L."/>
            <person name="Zhang G."/>
            <person name="Li Y."/>
            <person name="Yang H."/>
            <person name="Liu X."/>
            <person name="Wang J."/>
            <person name="Yin Y."/>
            <person name="Wang J."/>
        </authorList>
    </citation>
    <scope>NUCLEOTIDE SEQUENCE [LARGE SCALE GENOMIC DNA]</scope>
    <source>
        <strain evidence="2">05x7-T-G4-1.051#20</strain>
    </source>
</reference>
<accession>K1PN81</accession>
<dbReference type="InParanoid" id="K1PN81"/>
<dbReference type="EMBL" id="JH817235">
    <property type="protein sequence ID" value="EKC23073.1"/>
    <property type="molecule type" value="Genomic_DNA"/>
</dbReference>
<protein>
    <submittedName>
        <fullName evidence="2">Uncharacterized protein</fullName>
    </submittedName>
</protein>
<gene>
    <name evidence="2" type="ORF">CGI_10000679</name>
</gene>
<name>K1PN81_MAGGI</name>
<feature type="region of interest" description="Disordered" evidence="1">
    <location>
        <begin position="43"/>
        <end position="112"/>
    </location>
</feature>
<organism evidence="2">
    <name type="scientific">Magallana gigas</name>
    <name type="common">Pacific oyster</name>
    <name type="synonym">Crassostrea gigas</name>
    <dbReference type="NCBI Taxonomy" id="29159"/>
    <lineage>
        <taxon>Eukaryota</taxon>
        <taxon>Metazoa</taxon>
        <taxon>Spiralia</taxon>
        <taxon>Lophotrochozoa</taxon>
        <taxon>Mollusca</taxon>
        <taxon>Bivalvia</taxon>
        <taxon>Autobranchia</taxon>
        <taxon>Pteriomorphia</taxon>
        <taxon>Ostreida</taxon>
        <taxon>Ostreoidea</taxon>
        <taxon>Ostreidae</taxon>
        <taxon>Magallana</taxon>
    </lineage>
</organism>
<sequence length="167" mass="18748">MSVEEALMLLDRLCENDNPSNQTYEVDPVIALSSDATLSLSNLNSNPDKQTTDFNSDSHIESTIDSNNNSFNIEEPENLFESLEEESSIEYPNDPDFNINEENGDSSDGEANKINNNCRYSLLQDVKDGLIQMTARRTLKKYTTETFLGHVLLDLLLTNQHADAHTT</sequence>
<proteinExistence type="predicted"/>
<evidence type="ECO:0000256" key="1">
    <source>
        <dbReference type="SAM" id="MobiDB-lite"/>
    </source>
</evidence>
<feature type="compositionally biased region" description="Acidic residues" evidence="1">
    <location>
        <begin position="74"/>
        <end position="88"/>
    </location>
</feature>
<dbReference type="AlphaFoldDB" id="K1PN81"/>
<evidence type="ECO:0000313" key="2">
    <source>
        <dbReference type="EMBL" id="EKC23073.1"/>
    </source>
</evidence>
<feature type="compositionally biased region" description="Polar residues" evidence="1">
    <location>
        <begin position="43"/>
        <end position="55"/>
    </location>
</feature>
<feature type="compositionally biased region" description="Polar residues" evidence="1">
    <location>
        <begin position="63"/>
        <end position="72"/>
    </location>
</feature>